<keyword evidence="1" id="KW-1133">Transmembrane helix</keyword>
<feature type="transmembrane region" description="Helical" evidence="1">
    <location>
        <begin position="205"/>
        <end position="223"/>
    </location>
</feature>
<reference evidence="3" key="1">
    <citation type="journal article" date="2019" name="Int. J. Syst. Evol. Microbiol.">
        <title>The Global Catalogue of Microorganisms (GCM) 10K type strain sequencing project: providing services to taxonomists for standard genome sequencing and annotation.</title>
        <authorList>
            <consortium name="The Broad Institute Genomics Platform"/>
            <consortium name="The Broad Institute Genome Sequencing Center for Infectious Disease"/>
            <person name="Wu L."/>
            <person name="Ma J."/>
        </authorList>
    </citation>
    <scope>NUCLEOTIDE SEQUENCE [LARGE SCALE GENOMIC DNA]</scope>
    <source>
        <strain evidence="3">JCM 15976</strain>
    </source>
</reference>
<keyword evidence="1" id="KW-0472">Membrane</keyword>
<gene>
    <name evidence="2" type="ORF">GCM10009431_24360</name>
</gene>
<dbReference type="EMBL" id="BAAAGF010000004">
    <property type="protein sequence ID" value="GAA0747245.1"/>
    <property type="molecule type" value="Genomic_DNA"/>
</dbReference>
<keyword evidence="1" id="KW-0812">Transmembrane</keyword>
<comment type="caution">
    <text evidence="2">The sequence shown here is derived from an EMBL/GenBank/DDBJ whole genome shotgun (WGS) entry which is preliminary data.</text>
</comment>
<feature type="transmembrane region" description="Helical" evidence="1">
    <location>
        <begin position="7"/>
        <end position="29"/>
    </location>
</feature>
<accession>A0ABN1JV41</accession>
<feature type="transmembrane region" description="Helical" evidence="1">
    <location>
        <begin position="229"/>
        <end position="249"/>
    </location>
</feature>
<dbReference type="Proteomes" id="UP001500736">
    <property type="component" value="Unassembled WGS sequence"/>
</dbReference>
<evidence type="ECO:0000313" key="2">
    <source>
        <dbReference type="EMBL" id="GAA0747245.1"/>
    </source>
</evidence>
<feature type="transmembrane region" description="Helical" evidence="1">
    <location>
        <begin position="72"/>
        <end position="92"/>
    </location>
</feature>
<evidence type="ECO:0008006" key="4">
    <source>
        <dbReference type="Google" id="ProtNLM"/>
    </source>
</evidence>
<sequence>MKVLKRIFDFYINSSIHVALSVFSLAWITLLEFELPYDKNVLFFIFFASITGYNFVKFFGLAKFHHRSLATWLKYIQLFSLVCFLLMCYYVLQLEQTTLVYISVFGVVTFLYAIPFLPKKIFLDEKQNLRSLSGLKVYVIALVWCGVTVFLPLANADFLMNWDVSITAIQRFVFVLVLMLPFEIRDLQYDSVKLATIPQQIGVKKTKLIGVLLLMVFFFLDYLKDDMQLMNLLVLLVITAITLLSVVLAKKEQSKYYSAFFVEGIPVLWLLLILVFQLLT</sequence>
<evidence type="ECO:0000256" key="1">
    <source>
        <dbReference type="SAM" id="Phobius"/>
    </source>
</evidence>
<feature type="transmembrane region" description="Helical" evidence="1">
    <location>
        <begin position="166"/>
        <end position="184"/>
    </location>
</feature>
<feature type="transmembrane region" description="Helical" evidence="1">
    <location>
        <begin position="256"/>
        <end position="279"/>
    </location>
</feature>
<protein>
    <recommendedName>
        <fullName evidence="4">UbiA prenyltransferase family protein</fullName>
    </recommendedName>
</protein>
<name>A0ABN1JV41_9FLAO</name>
<feature type="transmembrane region" description="Helical" evidence="1">
    <location>
        <begin position="98"/>
        <end position="117"/>
    </location>
</feature>
<dbReference type="RefSeq" id="WP_343798636.1">
    <property type="nucleotide sequence ID" value="NZ_BAAAGF010000004.1"/>
</dbReference>
<proteinExistence type="predicted"/>
<evidence type="ECO:0000313" key="3">
    <source>
        <dbReference type="Proteomes" id="UP001500736"/>
    </source>
</evidence>
<feature type="transmembrane region" description="Helical" evidence="1">
    <location>
        <begin position="137"/>
        <end position="154"/>
    </location>
</feature>
<feature type="transmembrane region" description="Helical" evidence="1">
    <location>
        <begin position="41"/>
        <end position="60"/>
    </location>
</feature>
<organism evidence="2 3">
    <name type="scientific">Gaetbulibacter jejuensis</name>
    <dbReference type="NCBI Taxonomy" id="584607"/>
    <lineage>
        <taxon>Bacteria</taxon>
        <taxon>Pseudomonadati</taxon>
        <taxon>Bacteroidota</taxon>
        <taxon>Flavobacteriia</taxon>
        <taxon>Flavobacteriales</taxon>
        <taxon>Flavobacteriaceae</taxon>
        <taxon>Gaetbulibacter</taxon>
    </lineage>
</organism>
<keyword evidence="3" id="KW-1185">Reference proteome</keyword>